<evidence type="ECO:0000256" key="1">
    <source>
        <dbReference type="ARBA" id="ARBA00002868"/>
    </source>
</evidence>
<keyword evidence="8" id="KW-1185">Reference proteome</keyword>
<comment type="function">
    <text evidence="1">Plays a role in synthesis, processing and/or stability of 23S rRNA.</text>
</comment>
<dbReference type="InterPro" id="IPR003772">
    <property type="entry name" value="YceD"/>
</dbReference>
<evidence type="ECO:0000313" key="8">
    <source>
        <dbReference type="Proteomes" id="UP000243096"/>
    </source>
</evidence>
<keyword evidence="4" id="KW-0690">Ribosome biogenesis</keyword>
<evidence type="ECO:0000256" key="2">
    <source>
        <dbReference type="ARBA" id="ARBA00010740"/>
    </source>
</evidence>
<dbReference type="Pfam" id="PF02620">
    <property type="entry name" value="YceD"/>
    <property type="match status" value="1"/>
</dbReference>
<comment type="caution">
    <text evidence="7">The sequence shown here is derived from an EMBL/GenBank/DDBJ whole genome shotgun (WGS) entry which is preliminary data.</text>
</comment>
<evidence type="ECO:0000256" key="6">
    <source>
        <dbReference type="SAM" id="MobiDB-lite"/>
    </source>
</evidence>
<sequence>MTREEVQVAESTDKRSASTGREAALNLHALDLFEFARTGRQTMGQFDVGELARLAAEVPADAVTLGDYDPALRWHAQGGSVRELQPDGTVLDEPCLRVVVHGAIWLQCQRCMEPFRVPLGIDAEYRIVESDDEADERALDDTSFDVIVGSRQFDFVELIEEELLLSLPLVPKHEVCTQIHESLVTGAAGEHARDPDAEAGESLAGDEVQREHPFAALEVLKGGGPKSGPTH</sequence>
<dbReference type="InterPro" id="IPR039255">
    <property type="entry name" value="YceD_bac"/>
</dbReference>
<dbReference type="GO" id="GO:0042254">
    <property type="term" value="P:ribosome biogenesis"/>
    <property type="evidence" value="ECO:0007669"/>
    <property type="project" value="UniProtKB-KW"/>
</dbReference>
<reference evidence="7 8" key="1">
    <citation type="submission" date="2018-01" db="EMBL/GenBank/DDBJ databases">
        <title>Genomic Encyclopedia of Type Strains, Phase III (KMG-III): the genomes of soil and plant-associated and newly described type strains.</title>
        <authorList>
            <person name="Whitman W."/>
        </authorList>
    </citation>
    <scope>NUCLEOTIDE SEQUENCE [LARGE SCALE GENOMIC DNA]</scope>
    <source>
        <strain evidence="7 8">HKI456</strain>
    </source>
</reference>
<dbReference type="PANTHER" id="PTHR38099">
    <property type="entry name" value="LARGE RIBOSOMAL RNA SUBUNIT ACCUMULATION PROTEIN YCED"/>
    <property type="match status" value="1"/>
</dbReference>
<proteinExistence type="inferred from homology"/>
<feature type="region of interest" description="Disordered" evidence="6">
    <location>
        <begin position="186"/>
        <end position="207"/>
    </location>
</feature>
<accession>A0A2P5KEM2</accession>
<dbReference type="RefSeq" id="WP_233203000.1">
    <property type="nucleotide sequence ID" value="NZ_CP062178.1"/>
</dbReference>
<name>A0A2P5KEM2_9BURK</name>
<feature type="region of interest" description="Disordered" evidence="6">
    <location>
        <begin position="1"/>
        <end position="20"/>
    </location>
</feature>
<dbReference type="PANTHER" id="PTHR38099:SF1">
    <property type="entry name" value="LARGE RIBOSOMAL RNA SUBUNIT ACCUMULATION PROTEIN YCED"/>
    <property type="match status" value="1"/>
</dbReference>
<evidence type="ECO:0000256" key="5">
    <source>
        <dbReference type="ARBA" id="ARBA00031841"/>
    </source>
</evidence>
<comment type="similarity">
    <text evidence="2">Belongs to the DUF177 domain family.</text>
</comment>
<feature type="compositionally biased region" description="Basic and acidic residues" evidence="6">
    <location>
        <begin position="1"/>
        <end position="16"/>
    </location>
</feature>
<evidence type="ECO:0000256" key="4">
    <source>
        <dbReference type="ARBA" id="ARBA00022517"/>
    </source>
</evidence>
<dbReference type="GO" id="GO:0005829">
    <property type="term" value="C:cytosol"/>
    <property type="evidence" value="ECO:0007669"/>
    <property type="project" value="TreeGrafter"/>
</dbReference>
<evidence type="ECO:0000256" key="3">
    <source>
        <dbReference type="ARBA" id="ARBA00015716"/>
    </source>
</evidence>
<protein>
    <recommendedName>
        <fullName evidence="3">Large ribosomal RNA subunit accumulation protein YceD</fullName>
    </recommendedName>
    <alternativeName>
        <fullName evidence="5">23S rRNA accumulation protein YceD</fullName>
    </alternativeName>
</protein>
<dbReference type="EMBL" id="PRDW01000001">
    <property type="protein sequence ID" value="PPB85148.1"/>
    <property type="molecule type" value="Genomic_DNA"/>
</dbReference>
<gene>
    <name evidence="7" type="ORF">B0O95_101238</name>
</gene>
<dbReference type="Proteomes" id="UP000243096">
    <property type="component" value="Unassembled WGS sequence"/>
</dbReference>
<evidence type="ECO:0000313" key="7">
    <source>
        <dbReference type="EMBL" id="PPB85148.1"/>
    </source>
</evidence>
<dbReference type="AlphaFoldDB" id="A0A2P5KEM2"/>
<organism evidence="7 8">
    <name type="scientific">Mycetohabitans endofungorum</name>
    <dbReference type="NCBI Taxonomy" id="417203"/>
    <lineage>
        <taxon>Bacteria</taxon>
        <taxon>Pseudomonadati</taxon>
        <taxon>Pseudomonadota</taxon>
        <taxon>Betaproteobacteria</taxon>
        <taxon>Burkholderiales</taxon>
        <taxon>Burkholderiaceae</taxon>
        <taxon>Mycetohabitans</taxon>
    </lineage>
</organism>